<dbReference type="Proteomes" id="UP001649230">
    <property type="component" value="Chromosome"/>
</dbReference>
<evidence type="ECO:0000313" key="1">
    <source>
        <dbReference type="EMBL" id="UJF35878.1"/>
    </source>
</evidence>
<protein>
    <submittedName>
        <fullName evidence="1">Uncharacterized protein</fullName>
    </submittedName>
</protein>
<keyword evidence="2" id="KW-1185">Reference proteome</keyword>
<dbReference type="RefSeq" id="WP_235122435.1">
    <property type="nucleotide sequence ID" value="NZ_CP090978.1"/>
</dbReference>
<gene>
    <name evidence="1" type="ORF">L0M14_12820</name>
</gene>
<evidence type="ECO:0000313" key="2">
    <source>
        <dbReference type="Proteomes" id="UP001649230"/>
    </source>
</evidence>
<reference evidence="1 2" key="1">
    <citation type="journal article" date="2024" name="Int. J. Syst. Evol. Microbiol.">
        <title>Paenibacillus hexagrammi sp. nov., a novel bacterium isolated from the gut content of Hexagrammos agrammus.</title>
        <authorList>
            <person name="Jung H.K."/>
            <person name="Kim D.G."/>
            <person name="Zin H."/>
            <person name="Park J."/>
            <person name="Jung H."/>
            <person name="Kim Y.O."/>
            <person name="Kong H.J."/>
            <person name="Kim J.W."/>
            <person name="Kim Y.S."/>
        </authorList>
    </citation>
    <scope>NUCLEOTIDE SEQUENCE [LARGE SCALE GENOMIC DNA]</scope>
    <source>
        <strain evidence="1 2">YPD9-1</strain>
    </source>
</reference>
<proteinExistence type="predicted"/>
<dbReference type="EMBL" id="CP090978">
    <property type="protein sequence ID" value="UJF35878.1"/>
    <property type="molecule type" value="Genomic_DNA"/>
</dbReference>
<name>A0ABY3SQY1_9BACL</name>
<accession>A0ABY3SQY1</accession>
<sequence>MNHKSNVYYNQVIREYAEEGKSCWSISLQYFTALLHTLPLKDQRFIQDNEVSMIEFMERIETGAWGRSVRLRQQDTAIDCRNFDGLTSGAVYAAFV</sequence>
<organism evidence="1 2">
    <name type="scientific">Paenibacillus hexagrammi</name>
    <dbReference type="NCBI Taxonomy" id="2908839"/>
    <lineage>
        <taxon>Bacteria</taxon>
        <taxon>Bacillati</taxon>
        <taxon>Bacillota</taxon>
        <taxon>Bacilli</taxon>
        <taxon>Bacillales</taxon>
        <taxon>Paenibacillaceae</taxon>
        <taxon>Paenibacillus</taxon>
    </lineage>
</organism>